<gene>
    <name evidence="2" type="ORF">FHX48_000088</name>
</gene>
<evidence type="ECO:0000313" key="2">
    <source>
        <dbReference type="EMBL" id="MBA8815036.1"/>
    </source>
</evidence>
<dbReference type="NCBIfam" id="TIGR03919">
    <property type="entry name" value="T7SS_EccB"/>
    <property type="match status" value="1"/>
</dbReference>
<keyword evidence="1" id="KW-1133">Transmembrane helix</keyword>
<feature type="transmembrane region" description="Helical" evidence="1">
    <location>
        <begin position="40"/>
        <end position="61"/>
    </location>
</feature>
<dbReference type="Pfam" id="PF05108">
    <property type="entry name" value="T7SS_ESX1_EccB"/>
    <property type="match status" value="1"/>
</dbReference>
<reference evidence="2 3" key="1">
    <citation type="submission" date="2020-07" db="EMBL/GenBank/DDBJ databases">
        <title>Sequencing the genomes of 1000 actinobacteria strains.</title>
        <authorList>
            <person name="Klenk H.-P."/>
        </authorList>
    </citation>
    <scope>NUCLEOTIDE SEQUENCE [LARGE SCALE GENOMIC DNA]</scope>
    <source>
        <strain evidence="2 3">DSM 27576</strain>
    </source>
</reference>
<keyword evidence="1" id="KW-0812">Transmembrane</keyword>
<sequence>MATKNDLIEAQTFSRRRLLTAFVSGAPGGKELEPKAPLRAVIAAIALTVAVVLVGVFWGLIKPGLPNGWDNGTLIVVTDTGARFVTIEGFLHPVVNTASARLLLPSSGFSVIATDQSNLSGVSLGDTLGIVGAPDELPAPSALQNSDWSACVTDEADIDLRLGGSSAVETDGKAVVVESDGDRYVVDGEKSYAVADKDSDAILRAAGVTALNPVEVSVEWLNLFTPGTELAPVTVDGAGKSVAGTDLLVGDVISVEGADESERYLVQSSTSLAVLTPIAWQLYQLASGASSEVTTVAASEVSGLETAARPVGGEDWPAGGFESIEADQRPCALLQSDSSGVRTVLATQPASDAVEAGVSVEPGAGALVQAGGRGEQSTGILTLIDATGTSFALPGATEETVNRLGYDIDDIGDAGDVWVDLFTQGPALTEAAAGISPSVVASDE</sequence>
<comment type="caution">
    <text evidence="2">The sequence shown here is derived from an EMBL/GenBank/DDBJ whole genome shotgun (WGS) entry which is preliminary data.</text>
</comment>
<dbReference type="InterPro" id="IPR007795">
    <property type="entry name" value="T7SS_EccB"/>
</dbReference>
<keyword evidence="3" id="KW-1185">Reference proteome</keyword>
<dbReference type="Gene3D" id="3.30.2390.20">
    <property type="entry name" value="Type VII secretion system EccB, repeat 1 domain"/>
    <property type="match status" value="1"/>
</dbReference>
<dbReference type="AlphaFoldDB" id="A0A7W3PKJ7"/>
<dbReference type="InterPro" id="IPR044857">
    <property type="entry name" value="T7SS_EccB_R1"/>
</dbReference>
<dbReference type="PANTHER" id="PTHR40765">
    <property type="entry name" value="ESX-2 SECRETION SYSTEM ATPASE ECCB2"/>
    <property type="match status" value="1"/>
</dbReference>
<accession>A0A7W3PKJ7</accession>
<evidence type="ECO:0000313" key="3">
    <source>
        <dbReference type="Proteomes" id="UP000526083"/>
    </source>
</evidence>
<name>A0A7W3PKJ7_9MICO</name>
<keyword evidence="1" id="KW-0472">Membrane</keyword>
<dbReference type="Proteomes" id="UP000526083">
    <property type="component" value="Unassembled WGS sequence"/>
</dbReference>
<dbReference type="PANTHER" id="PTHR40765:SF2">
    <property type="entry name" value="ESX-2 SECRETION SYSTEM ATPASE ECCB2"/>
    <property type="match status" value="1"/>
</dbReference>
<dbReference type="RefSeq" id="WP_167044600.1">
    <property type="nucleotide sequence ID" value="NZ_JAAOZB010000001.1"/>
</dbReference>
<dbReference type="EMBL" id="JACGWY010000001">
    <property type="protein sequence ID" value="MBA8815036.1"/>
    <property type="molecule type" value="Genomic_DNA"/>
</dbReference>
<organism evidence="2 3">
    <name type="scientific">Microbacterium halimionae</name>
    <dbReference type="NCBI Taxonomy" id="1526413"/>
    <lineage>
        <taxon>Bacteria</taxon>
        <taxon>Bacillati</taxon>
        <taxon>Actinomycetota</taxon>
        <taxon>Actinomycetes</taxon>
        <taxon>Micrococcales</taxon>
        <taxon>Microbacteriaceae</taxon>
        <taxon>Microbacterium</taxon>
    </lineage>
</organism>
<protein>
    <submittedName>
        <fullName evidence="2">Type VII secretion protein EccB</fullName>
    </submittedName>
</protein>
<proteinExistence type="predicted"/>
<evidence type="ECO:0000256" key="1">
    <source>
        <dbReference type="SAM" id="Phobius"/>
    </source>
</evidence>
<dbReference type="GO" id="GO:0005576">
    <property type="term" value="C:extracellular region"/>
    <property type="evidence" value="ECO:0007669"/>
    <property type="project" value="TreeGrafter"/>
</dbReference>